<organism evidence="1 2">
    <name type="scientific">Vibrio phage VBP47</name>
    <dbReference type="NCBI Taxonomy" id="754073"/>
    <lineage>
        <taxon>Viruses</taxon>
        <taxon>Duplodnaviria</taxon>
        <taxon>Heunggongvirae</taxon>
        <taxon>Uroviricota</taxon>
        <taxon>Caudoviricetes</taxon>
        <taxon>Schitoviridae</taxon>
        <taxon>Fuhrmanvirinae</taxon>
        <taxon>Stoningtonvirus</taxon>
        <taxon>Stoningtonvirus VBP47</taxon>
    </lineage>
</organism>
<name>M4SL02_9CAUD</name>
<dbReference type="RefSeq" id="YP_007674098.1">
    <property type="nucleotide sequence ID" value="NC_020848.1"/>
</dbReference>
<gene>
    <name evidence="1" type="ORF">VPNG_00003</name>
</gene>
<evidence type="ECO:0000313" key="1">
    <source>
        <dbReference type="EMBL" id="AGH57027.1"/>
    </source>
</evidence>
<dbReference type="Proteomes" id="UP000204031">
    <property type="component" value="Segment"/>
</dbReference>
<keyword evidence="2" id="KW-1185">Reference proteome</keyword>
<proteinExistence type="predicted"/>
<protein>
    <submittedName>
        <fullName evidence="1">Uncharacterized protein</fullName>
    </submittedName>
</protein>
<dbReference type="GeneID" id="15010628"/>
<evidence type="ECO:0000313" key="2">
    <source>
        <dbReference type="Proteomes" id="UP000204031"/>
    </source>
</evidence>
<sequence>MNPLLAIFGVLLIILGIILGLIALCASASKPRYRVIEVDKPSAEVYPESVYAVKEFKLWGAAPTGKYASKHGSVSKAESFQNLKHSGCLFTTASQIEDVLNLVQPPKITGTSRSLKEIKMEGLIDGNVK</sequence>
<dbReference type="EMBL" id="HQ634194">
    <property type="protein sequence ID" value="AGH57027.1"/>
    <property type="molecule type" value="Genomic_DNA"/>
</dbReference>
<dbReference type="KEGG" id="vg:15010628"/>
<reference evidence="1 2" key="1">
    <citation type="submission" date="2010-11" db="EMBL/GenBank/DDBJ databases">
        <title>The Genome Sequence of Vibrio phage VBP47.</title>
        <authorList>
            <consortium name="The Broad Institute Genome Sequencing Platform"/>
            <person name="Henn M.R."/>
            <person name="Wharam S."/>
            <person name="Gilg I."/>
            <person name="Martinez Martinez J."/>
            <person name="Wilson W."/>
            <person name="Levin J."/>
            <person name="Malboeuf C."/>
            <person name="Casali M."/>
            <person name="Russ C."/>
            <person name="Lennon N."/>
            <person name="Chapman S.B."/>
            <person name="Erlich R."/>
            <person name="Young S.K."/>
            <person name="Yandava C."/>
            <person name="Zeng Q."/>
            <person name="Fitzgerald M.F."/>
            <person name="Alvarado L."/>
            <person name="Anderson S."/>
            <person name="Berlin A."/>
            <person name="Chen Z."/>
            <person name="Freedman E."/>
            <person name="Gellesch M."/>
            <person name="Goldberg J."/>
            <person name="Green L."/>
            <person name="Griggs A."/>
            <person name="Gujja S."/>
            <person name="Heilman E."/>
            <person name="Heiman D."/>
            <person name="Hollinger A."/>
            <person name="Howarth C."/>
            <person name="Larson L."/>
            <person name="Mehta T."/>
            <person name="Neiman D."/>
            <person name="Pearson M."/>
            <person name="Roberts A."/>
            <person name="Ryan E."/>
            <person name="Saif S."/>
            <person name="Shea T."/>
            <person name="Shenoy N."/>
            <person name="Sisk P."/>
            <person name="Stolte C."/>
            <person name="Sykes S."/>
            <person name="White J."/>
            <person name="Haas B."/>
            <person name="Nusbaum C."/>
            <person name="Birren B."/>
        </authorList>
    </citation>
    <scope>NUCLEOTIDE SEQUENCE [LARGE SCALE GENOMIC DNA]</scope>
    <source>
        <strain evidence="1 2">VBP47</strain>
    </source>
</reference>
<accession>M4SL02</accession>